<keyword evidence="6" id="KW-1185">Reference proteome</keyword>
<comment type="similarity">
    <text evidence="1">Belongs to the Bpa family.</text>
</comment>
<protein>
    <recommendedName>
        <fullName evidence="3">Bacterial proteasome activator</fullName>
    </recommendedName>
</protein>
<evidence type="ECO:0000256" key="1">
    <source>
        <dbReference type="ARBA" id="ARBA00006639"/>
    </source>
</evidence>
<proteinExistence type="inferred from homology"/>
<name>A0ABV4QIY2_9ACTN</name>
<evidence type="ECO:0000313" key="5">
    <source>
        <dbReference type="EMBL" id="MFA1542641.1"/>
    </source>
</evidence>
<sequence length="130" mass="13765">MTTQQGFGRQLGTAAGPVNLTVVIGAAGEEVQKDYVVTAPTHLMRAWRLLTAVNEELHAEGADDAEAHRAAMVFNVLRHEVINSVSPALAEEMRELLPPLDENSGIAGTRASCSAALGWLDGLMTSSIPT</sequence>
<gene>
    <name evidence="5" type="ORF">SM611_27210</name>
</gene>
<organism evidence="5 6">
    <name type="scientific">Actinomadura monticuli</name>
    <dbReference type="NCBI Taxonomy" id="3097367"/>
    <lineage>
        <taxon>Bacteria</taxon>
        <taxon>Bacillati</taxon>
        <taxon>Actinomycetota</taxon>
        <taxon>Actinomycetes</taxon>
        <taxon>Streptosporangiales</taxon>
        <taxon>Thermomonosporaceae</taxon>
        <taxon>Actinomadura</taxon>
    </lineage>
</organism>
<dbReference type="GO" id="GO:0000502">
    <property type="term" value="C:proteasome complex"/>
    <property type="evidence" value="ECO:0007669"/>
    <property type="project" value="UniProtKB-KW"/>
</dbReference>
<dbReference type="RefSeq" id="WP_371952971.1">
    <property type="nucleotide sequence ID" value="NZ_JAXCEI010000013.1"/>
</dbReference>
<evidence type="ECO:0000256" key="3">
    <source>
        <dbReference type="ARBA" id="ARBA00014831"/>
    </source>
</evidence>
<comment type="caution">
    <text evidence="5">The sequence shown here is derived from an EMBL/GenBank/DDBJ whole genome shotgun (WGS) entry which is preliminary data.</text>
</comment>
<reference evidence="5 6" key="1">
    <citation type="submission" date="2023-11" db="EMBL/GenBank/DDBJ databases">
        <title>Actinomadura monticuli sp. nov., isolated from volcanic ash.</title>
        <authorList>
            <person name="Lee S.D."/>
            <person name="Yang H."/>
            <person name="Kim I.S."/>
        </authorList>
    </citation>
    <scope>NUCLEOTIDE SEQUENCE [LARGE SCALE GENOMIC DNA]</scope>
    <source>
        <strain evidence="5 6">DLS-62</strain>
    </source>
</reference>
<evidence type="ECO:0000256" key="4">
    <source>
        <dbReference type="ARBA" id="ARBA00022942"/>
    </source>
</evidence>
<dbReference type="InterPro" id="IPR019695">
    <property type="entry name" value="Proteasome_act"/>
</dbReference>
<keyword evidence="4 5" id="KW-0647">Proteasome</keyword>
<accession>A0ABV4QIY2</accession>
<dbReference type="EMBL" id="JAXCEI010000013">
    <property type="protein sequence ID" value="MFA1542641.1"/>
    <property type="molecule type" value="Genomic_DNA"/>
</dbReference>
<evidence type="ECO:0000256" key="2">
    <source>
        <dbReference type="ARBA" id="ARBA00011402"/>
    </source>
</evidence>
<comment type="subunit">
    <text evidence="2">Forms a homooligomeric, either hexameric or heptameric, ring-like structure which stacks co-axially with the proteasomal alpha-rings.</text>
</comment>
<dbReference type="Pfam" id="PF10759">
    <property type="entry name" value="BPA"/>
    <property type="match status" value="1"/>
</dbReference>
<evidence type="ECO:0000313" key="6">
    <source>
        <dbReference type="Proteomes" id="UP001569963"/>
    </source>
</evidence>
<dbReference type="Proteomes" id="UP001569963">
    <property type="component" value="Unassembled WGS sequence"/>
</dbReference>